<feature type="transmembrane region" description="Helical" evidence="1">
    <location>
        <begin position="103"/>
        <end position="128"/>
    </location>
</feature>
<feature type="transmembrane region" description="Helical" evidence="1">
    <location>
        <begin position="75"/>
        <end position="97"/>
    </location>
</feature>
<gene>
    <name evidence="2" type="ORF">ACFQDD_02975</name>
</gene>
<keyword evidence="1" id="KW-1133">Transmembrane helix</keyword>
<reference evidence="2 3" key="1">
    <citation type="journal article" date="2019" name="Int. J. Syst. Evol. Microbiol.">
        <title>The Global Catalogue of Microorganisms (GCM) 10K type strain sequencing project: providing services to taxonomists for standard genome sequencing and annotation.</title>
        <authorList>
            <consortium name="The Broad Institute Genomics Platform"/>
            <consortium name="The Broad Institute Genome Sequencing Center for Infectious Disease"/>
            <person name="Wu L."/>
            <person name="Ma J."/>
        </authorList>
    </citation>
    <scope>NUCLEOTIDE SEQUENCE [LARGE SCALE GENOMIC DNA]</scope>
    <source>
        <strain evidence="2 3">PJ61</strain>
    </source>
</reference>
<sequence>MPANTPTRTALQATKLLFAGAVLLVAAMTFNYLPQPYSTWPAIGSIPVSPELVVPALLGVVVVIEALVEKFSIASVFLAIFGGLTFLLGAASLYTLYAVESGGVFFIGFFTIIAGILLAIGVFLHTIVRTERFKTASKELINSISN</sequence>
<dbReference type="EMBL" id="JBHSWT010000068">
    <property type="protein sequence ID" value="MFC6770496.1"/>
    <property type="molecule type" value="Genomic_DNA"/>
</dbReference>
<keyword evidence="1" id="KW-0472">Membrane</keyword>
<feature type="transmembrane region" description="Helical" evidence="1">
    <location>
        <begin position="12"/>
        <end position="32"/>
    </location>
</feature>
<evidence type="ECO:0000313" key="2">
    <source>
        <dbReference type="EMBL" id="MFC6770496.1"/>
    </source>
</evidence>
<evidence type="ECO:0000256" key="1">
    <source>
        <dbReference type="SAM" id="Phobius"/>
    </source>
</evidence>
<keyword evidence="1" id="KW-0812">Transmembrane</keyword>
<evidence type="ECO:0000313" key="3">
    <source>
        <dbReference type="Proteomes" id="UP001596274"/>
    </source>
</evidence>
<accession>A0ABD5T2U1</accession>
<dbReference type="AlphaFoldDB" id="A0ABD5T2U1"/>
<protein>
    <submittedName>
        <fullName evidence="2">Uncharacterized protein</fullName>
    </submittedName>
</protein>
<name>A0ABD5T2U1_9EURY</name>
<comment type="caution">
    <text evidence="2">The sequence shown here is derived from an EMBL/GenBank/DDBJ whole genome shotgun (WGS) entry which is preliminary data.</text>
</comment>
<proteinExistence type="predicted"/>
<feature type="transmembrane region" description="Helical" evidence="1">
    <location>
        <begin position="52"/>
        <end position="68"/>
    </location>
</feature>
<organism evidence="2 3">
    <name type="scientific">Halorubrum pallidum</name>
    <dbReference type="NCBI Taxonomy" id="1526114"/>
    <lineage>
        <taxon>Archaea</taxon>
        <taxon>Methanobacteriati</taxon>
        <taxon>Methanobacteriota</taxon>
        <taxon>Stenosarchaea group</taxon>
        <taxon>Halobacteria</taxon>
        <taxon>Halobacteriales</taxon>
        <taxon>Haloferacaceae</taxon>
        <taxon>Halorubrum</taxon>
    </lineage>
</organism>
<keyword evidence="3" id="KW-1185">Reference proteome</keyword>
<dbReference type="Proteomes" id="UP001596274">
    <property type="component" value="Unassembled WGS sequence"/>
</dbReference>